<dbReference type="Gene3D" id="3.30.200.20">
    <property type="entry name" value="Phosphorylase Kinase, domain 1"/>
    <property type="match status" value="1"/>
</dbReference>
<dbReference type="InterPro" id="IPR011009">
    <property type="entry name" value="Kinase-like_dom_sf"/>
</dbReference>
<dbReference type="NCBIfam" id="TIGR02906">
    <property type="entry name" value="spore_CotS"/>
    <property type="match status" value="1"/>
</dbReference>
<dbReference type="PANTHER" id="PTHR39179">
    <property type="entry name" value="SPORE COAT PROTEIN I"/>
    <property type="match status" value="1"/>
</dbReference>
<proteinExistence type="predicted"/>
<dbReference type="InterPro" id="IPR047175">
    <property type="entry name" value="CotS-like"/>
</dbReference>
<evidence type="ECO:0000313" key="2">
    <source>
        <dbReference type="Proteomes" id="UP000030832"/>
    </source>
</evidence>
<reference evidence="1 2" key="1">
    <citation type="submission" date="2014-09" db="EMBL/GenBank/DDBJ databases">
        <title>Genome sequencing and annotation of Bacillus Okhensis strain Kh10-101T.</title>
        <authorList>
            <person name="Prakash J.S."/>
        </authorList>
    </citation>
    <scope>NUCLEOTIDE SEQUENCE [LARGE SCALE GENOMIC DNA]</scope>
    <source>
        <strain evidence="2">Kh10-101T</strain>
    </source>
</reference>
<dbReference type="STRING" id="333138.LQ50_09270"/>
<protein>
    <submittedName>
        <fullName evidence="1">Spore coat protein CotS</fullName>
    </submittedName>
</protein>
<sequence>MSEQLIVPWDLDGTLEDDFFVPQYIWDMSEVVLTHYDLKVSNLEVITTKSDKGGLIWKMDTDKGPFSLKILHRRPGRSRFSLGAQEYLVKEKGAKVPPLYKTKTGENYVEMGGKLWFVAEWVEPLYPVANDLEGAKLLCNALGEFHHLSKGYVPPKGSENPSRVHRWPKSYEKVVKKMDWFRNIATVYPEMAASKAILTHVDMFEEQAQKAYEQLQQSSYYELAARGNTAWGLVHQDYGWSNGQMGPNGMWIIDLDGVAYDLPIRDLRKLITGQMDDMGYWDVNWMKGMIEAYHEANPIEDALFEILLIDMSLPNEFYKNVKEMVYEPTIFLDTEVETLCNTIAETDKSKWPAIAELREWKGVTST</sequence>
<evidence type="ECO:0000313" key="1">
    <source>
        <dbReference type="EMBL" id="KHF40452.1"/>
    </source>
</evidence>
<dbReference type="Proteomes" id="UP000030832">
    <property type="component" value="Unassembled WGS sequence"/>
</dbReference>
<dbReference type="PANTHER" id="PTHR39179:SF1">
    <property type="entry name" value="SPORE COAT PROTEIN I"/>
    <property type="match status" value="1"/>
</dbReference>
<keyword evidence="1" id="KW-0167">Capsid protein</keyword>
<comment type="caution">
    <text evidence="1">The sequence shown here is derived from an EMBL/GenBank/DDBJ whole genome shotgun (WGS) entry which is preliminary data.</text>
</comment>
<keyword evidence="1" id="KW-0946">Virion</keyword>
<gene>
    <name evidence="1" type="ORF">LQ50_09270</name>
</gene>
<dbReference type="OrthoDB" id="9771902at2"/>
<dbReference type="EMBL" id="JRJU01000009">
    <property type="protein sequence ID" value="KHF40452.1"/>
    <property type="molecule type" value="Genomic_DNA"/>
</dbReference>
<dbReference type="GO" id="GO:0042601">
    <property type="term" value="C:endospore-forming forespore"/>
    <property type="evidence" value="ECO:0007669"/>
    <property type="project" value="TreeGrafter"/>
</dbReference>
<keyword evidence="2" id="KW-1185">Reference proteome</keyword>
<dbReference type="AlphaFoldDB" id="A0A0B0IHW6"/>
<dbReference type="Gene3D" id="3.90.1200.10">
    <property type="match status" value="1"/>
</dbReference>
<accession>A0A0B0IHW6</accession>
<dbReference type="eggNOG" id="COG2334">
    <property type="taxonomic scope" value="Bacteria"/>
</dbReference>
<dbReference type="InterPro" id="IPR014255">
    <property type="entry name" value="Spore_coat_CotS"/>
</dbReference>
<dbReference type="RefSeq" id="WP_034628229.1">
    <property type="nucleotide sequence ID" value="NZ_JRJU01000009.1"/>
</dbReference>
<dbReference type="SUPFAM" id="SSF56112">
    <property type="entry name" value="Protein kinase-like (PK-like)"/>
    <property type="match status" value="1"/>
</dbReference>
<name>A0A0B0IHW6_9BACI</name>
<organism evidence="1 2">
    <name type="scientific">Halalkalibacter okhensis</name>
    <dbReference type="NCBI Taxonomy" id="333138"/>
    <lineage>
        <taxon>Bacteria</taxon>
        <taxon>Bacillati</taxon>
        <taxon>Bacillota</taxon>
        <taxon>Bacilli</taxon>
        <taxon>Bacillales</taxon>
        <taxon>Bacillaceae</taxon>
        <taxon>Halalkalibacter</taxon>
    </lineage>
</organism>